<proteinExistence type="predicted"/>
<keyword evidence="1" id="KW-0067">ATP-binding</keyword>
<evidence type="ECO:0000313" key="1">
    <source>
        <dbReference type="EMBL" id="KAJ2890482.1"/>
    </source>
</evidence>
<sequence length="354" mass="39521">MLQDRQAYEREFLDTLLDMYGLTGCADTIVGNAFLRGVSGGERKRVSIAEQVASGAAVDIWDGSTKGLDSSSALDYVRSLRITTDVLHKATVVTIYQASENIYELFDKVMVIDEGRQLYFGPANEAVAYFESIGIQKPLRQTTSDFLTGVTQLHERKVVAGWEDRAPKTAQEFEQLWLESSQRQVVAQQVSAFQAQLEQDGRSAEIRDFVDQTKMGSSHALRRRSPYTTTFSYQLARLLKREWEILLGSKATLIFKLAFNASFAIIVGTLFLRLPSTSGGAFTRGGLLFFALLFNSLAAQAEIPKAITGREVVYKHKSFAMYHPGALSFAQTVVDIPFMILQIILFSCILYWAT</sequence>
<accession>A0ACC1M0G6</accession>
<name>A0ACC1M0G6_9FUNG</name>
<gene>
    <name evidence="1" type="primary">SNQ2_2</name>
    <name evidence="1" type="ORF">IWW38_004107</name>
</gene>
<organism evidence="1 2">
    <name type="scientific">Coemansia aciculifera</name>
    <dbReference type="NCBI Taxonomy" id="417176"/>
    <lineage>
        <taxon>Eukaryota</taxon>
        <taxon>Fungi</taxon>
        <taxon>Fungi incertae sedis</taxon>
        <taxon>Zoopagomycota</taxon>
        <taxon>Kickxellomycotina</taxon>
        <taxon>Kickxellomycetes</taxon>
        <taxon>Kickxellales</taxon>
        <taxon>Kickxellaceae</taxon>
        <taxon>Coemansia</taxon>
    </lineage>
</organism>
<reference evidence="1" key="1">
    <citation type="submission" date="2022-07" db="EMBL/GenBank/DDBJ databases">
        <title>Phylogenomic reconstructions and comparative analyses of Kickxellomycotina fungi.</title>
        <authorList>
            <person name="Reynolds N.K."/>
            <person name="Stajich J.E."/>
            <person name="Barry K."/>
            <person name="Grigoriev I.V."/>
            <person name="Crous P."/>
            <person name="Smith M.E."/>
        </authorList>
    </citation>
    <scope>NUCLEOTIDE SEQUENCE</scope>
    <source>
        <strain evidence="1">CBS 190363</strain>
    </source>
</reference>
<protein>
    <submittedName>
        <fullName evidence="1">ATP-binding cassette transporter snq2</fullName>
    </submittedName>
</protein>
<keyword evidence="1" id="KW-0547">Nucleotide-binding</keyword>
<dbReference type="Proteomes" id="UP001139981">
    <property type="component" value="Unassembled WGS sequence"/>
</dbReference>
<dbReference type="EMBL" id="JANBVB010001337">
    <property type="protein sequence ID" value="KAJ2890482.1"/>
    <property type="molecule type" value="Genomic_DNA"/>
</dbReference>
<comment type="caution">
    <text evidence="1">The sequence shown here is derived from an EMBL/GenBank/DDBJ whole genome shotgun (WGS) entry which is preliminary data.</text>
</comment>
<evidence type="ECO:0000313" key="2">
    <source>
        <dbReference type="Proteomes" id="UP001139981"/>
    </source>
</evidence>
<keyword evidence="2" id="KW-1185">Reference proteome</keyword>
<feature type="non-terminal residue" evidence="1">
    <location>
        <position position="354"/>
    </location>
</feature>